<organism evidence="10 11">
    <name type="scientific">Rhizophlyctis rosea</name>
    <dbReference type="NCBI Taxonomy" id="64517"/>
    <lineage>
        <taxon>Eukaryota</taxon>
        <taxon>Fungi</taxon>
        <taxon>Fungi incertae sedis</taxon>
        <taxon>Chytridiomycota</taxon>
        <taxon>Chytridiomycota incertae sedis</taxon>
        <taxon>Chytridiomycetes</taxon>
        <taxon>Rhizophlyctidales</taxon>
        <taxon>Rhizophlyctidaceae</taxon>
        <taxon>Rhizophlyctis</taxon>
    </lineage>
</organism>
<feature type="coiled-coil region" evidence="8">
    <location>
        <begin position="663"/>
        <end position="690"/>
    </location>
</feature>
<feature type="transmembrane region" description="Helical" evidence="7">
    <location>
        <begin position="596"/>
        <end position="616"/>
    </location>
</feature>
<evidence type="ECO:0000256" key="1">
    <source>
        <dbReference type="ARBA" id="ARBA00004141"/>
    </source>
</evidence>
<dbReference type="GO" id="GO:0030428">
    <property type="term" value="C:cell septum"/>
    <property type="evidence" value="ECO:0007669"/>
    <property type="project" value="TreeGrafter"/>
</dbReference>
<dbReference type="EMBL" id="JADGJD010000048">
    <property type="protein sequence ID" value="KAJ3056048.1"/>
    <property type="molecule type" value="Genomic_DNA"/>
</dbReference>
<reference evidence="10" key="1">
    <citation type="submission" date="2020-05" db="EMBL/GenBank/DDBJ databases">
        <title>Phylogenomic resolution of chytrid fungi.</title>
        <authorList>
            <person name="Stajich J.E."/>
            <person name="Amses K."/>
            <person name="Simmons R."/>
            <person name="Seto K."/>
            <person name="Myers J."/>
            <person name="Bonds A."/>
            <person name="Quandt C.A."/>
            <person name="Barry K."/>
            <person name="Liu P."/>
            <person name="Grigoriev I."/>
            <person name="Longcore J.E."/>
            <person name="James T.Y."/>
        </authorList>
    </citation>
    <scope>NUCLEOTIDE SEQUENCE</scope>
    <source>
        <strain evidence="10">JEL0318</strain>
    </source>
</reference>
<feature type="transmembrane region" description="Helical" evidence="7">
    <location>
        <begin position="513"/>
        <end position="538"/>
    </location>
</feature>
<keyword evidence="8" id="KW-0175">Coiled coil</keyword>
<dbReference type="GO" id="GO:0004100">
    <property type="term" value="F:chitin synthase activity"/>
    <property type="evidence" value="ECO:0007669"/>
    <property type="project" value="UniProtKB-UniRule"/>
</dbReference>
<evidence type="ECO:0000256" key="7">
    <source>
        <dbReference type="RuleBase" id="RU366040"/>
    </source>
</evidence>
<accession>A0AAD5SIC2</accession>
<dbReference type="AlphaFoldDB" id="A0AAD5SIC2"/>
<dbReference type="Pfam" id="PF08407">
    <property type="entry name" value="Chitin_synth_1N"/>
    <property type="match status" value="1"/>
</dbReference>
<keyword evidence="11" id="KW-1185">Reference proteome</keyword>
<sequence length="779" mass="88363">MFDFFRRPLGKDIGRGGYTRAKTVMKEVALTGAGNFVIDVPVSRKVLQNAKYTTGEEFTHMRYTAATCGANEFPDHYSLRQRQYKRYTKVALVMTMYNEDDDLFTKSMLSAMKNIAYLCSDECQYSWGPDGWKNFVVVVVSDGRAKINPRVLTVLGVMGCYADNLAKASVNGKDVTAHIFEYTTQVGVDRDLHLRGTESLLVPTQVIFVLKEKNAKKINSHRWFFNAICKICDPEVTLLLDVGTKPTKTSFYHLYRAFESDPNVGGACGEIAAELGSGWRNLLNPLVATQNFEYKMSNILDKPLESVFGYISVLPGAFSAYRYQALEGAPLDCYFKGETMHGGSNIFAANMYLAEDRILCFELVTKRGASWLLRYVKSARAETDVPDALPELISQRRRWLNGSFFAAVHATSHWSYIFRSGHGGVRKFWLCVEFLYNAINLMFSWFSIANFYLAFVFLFDVSDGQEGAGTNPETDPFSPHGETVFMVVRQIYIFAIVAVFISSLGNRPQGSRMLYYGIVVVFALIMCLMLFMGFWSIYLAIKVASTQIAEQHTNFVAYFFATPTFRDIVISLGSTYGLYFVASIMHLDPWHCFSSMFQYLILLPVYINIFMIYAFCNLHDVSWGTKGDNAPTLEAVVVKKTADGKQIVEVEMPVDEEDVDDAYTKFLNQLEHQRTNKDSAEQKVNAQTAQEDYFKEFRTRVVLLWVLTNCILILVFTNKKLFHDVKESVNPYLTFLFWSVAILSLIRFTASAIYMGQWWMNKIREAGKGKQPVRSAGGV</sequence>
<evidence type="ECO:0000256" key="4">
    <source>
        <dbReference type="ARBA" id="ARBA00022692"/>
    </source>
</evidence>
<feature type="transmembrane region" description="Helical" evidence="7">
    <location>
        <begin position="439"/>
        <end position="459"/>
    </location>
</feature>
<dbReference type="SUPFAM" id="SSF53448">
    <property type="entry name" value="Nucleotide-diphospho-sugar transferases"/>
    <property type="match status" value="1"/>
</dbReference>
<evidence type="ECO:0000256" key="2">
    <source>
        <dbReference type="ARBA" id="ARBA00012543"/>
    </source>
</evidence>
<evidence type="ECO:0000259" key="9">
    <source>
        <dbReference type="Pfam" id="PF08407"/>
    </source>
</evidence>
<dbReference type="CDD" id="cd04190">
    <property type="entry name" value="Chitin_synth_C"/>
    <property type="match status" value="1"/>
</dbReference>
<dbReference type="GO" id="GO:0005886">
    <property type="term" value="C:plasma membrane"/>
    <property type="evidence" value="ECO:0007669"/>
    <property type="project" value="UniProtKB-SubCell"/>
</dbReference>
<feature type="transmembrane region" description="Helical" evidence="7">
    <location>
        <begin position="483"/>
        <end position="501"/>
    </location>
</feature>
<evidence type="ECO:0000256" key="5">
    <source>
        <dbReference type="ARBA" id="ARBA00022989"/>
    </source>
</evidence>
<dbReference type="PANTHER" id="PTHR22914:SF44">
    <property type="entry name" value="CHITIN SYNTHASE 2"/>
    <property type="match status" value="1"/>
</dbReference>
<dbReference type="GO" id="GO:0071555">
    <property type="term" value="P:cell wall organization"/>
    <property type="evidence" value="ECO:0007669"/>
    <property type="project" value="UniProtKB-KW"/>
</dbReference>
<dbReference type="Pfam" id="PF01644">
    <property type="entry name" value="Chitin_synth_1"/>
    <property type="match status" value="1"/>
</dbReference>
<dbReference type="InterPro" id="IPR013616">
    <property type="entry name" value="Chitin_synth_N"/>
</dbReference>
<keyword evidence="3 7" id="KW-0328">Glycosyltransferase</keyword>
<evidence type="ECO:0000313" key="10">
    <source>
        <dbReference type="EMBL" id="KAJ3056048.1"/>
    </source>
</evidence>
<dbReference type="GO" id="GO:0006031">
    <property type="term" value="P:chitin biosynthetic process"/>
    <property type="evidence" value="ECO:0007669"/>
    <property type="project" value="UniProtKB-UniRule"/>
</dbReference>
<dbReference type="InterPro" id="IPR004835">
    <property type="entry name" value="Chitin_synth"/>
</dbReference>
<dbReference type="EC" id="2.4.1.16" evidence="2 7"/>
<name>A0AAD5SIC2_9FUNG</name>
<gene>
    <name evidence="10" type="primary">CHS1_3</name>
    <name evidence="10" type="ORF">HK097_008285</name>
</gene>
<protein>
    <recommendedName>
        <fullName evidence="2 7">Chitin synthase</fullName>
        <ecNumber evidence="2 7">2.4.1.16</ecNumber>
    </recommendedName>
</protein>
<evidence type="ECO:0000256" key="6">
    <source>
        <dbReference type="ARBA" id="ARBA00023136"/>
    </source>
</evidence>
<keyword evidence="4 7" id="KW-0812">Transmembrane</keyword>
<dbReference type="InterPro" id="IPR029044">
    <property type="entry name" value="Nucleotide-diphossugar_trans"/>
</dbReference>
<feature type="domain" description="Chitin synthase N-terminal" evidence="9">
    <location>
        <begin position="24"/>
        <end position="88"/>
    </location>
</feature>
<keyword evidence="7" id="KW-0961">Cell wall biogenesis/degradation</keyword>
<comment type="subcellular location">
    <subcellularLocation>
        <location evidence="7">Cell membrane</location>
        <topology evidence="7">Multi-pass membrane protein</topology>
    </subcellularLocation>
    <subcellularLocation>
        <location evidence="1">Membrane</location>
        <topology evidence="1">Multi-pass membrane protein</topology>
    </subcellularLocation>
</comment>
<dbReference type="PANTHER" id="PTHR22914">
    <property type="entry name" value="CHITIN SYNTHASE"/>
    <property type="match status" value="1"/>
</dbReference>
<feature type="transmembrane region" description="Helical" evidence="7">
    <location>
        <begin position="399"/>
        <end position="418"/>
    </location>
</feature>
<feature type="transmembrane region" description="Helical" evidence="7">
    <location>
        <begin position="736"/>
        <end position="755"/>
    </location>
</feature>
<evidence type="ECO:0000256" key="8">
    <source>
        <dbReference type="SAM" id="Coils"/>
    </source>
</evidence>
<keyword evidence="5 7" id="KW-1133">Transmembrane helix</keyword>
<proteinExistence type="inferred from homology"/>
<evidence type="ECO:0000256" key="3">
    <source>
        <dbReference type="ARBA" id="ARBA00022676"/>
    </source>
</evidence>
<evidence type="ECO:0000313" key="11">
    <source>
        <dbReference type="Proteomes" id="UP001212841"/>
    </source>
</evidence>
<keyword evidence="7" id="KW-1003">Cell membrane</keyword>
<comment type="caution">
    <text evidence="10">The sequence shown here is derived from an EMBL/GenBank/DDBJ whole genome shotgun (WGS) entry which is preliminary data.</text>
</comment>
<keyword evidence="6 7" id="KW-0472">Membrane</keyword>
<comment type="similarity">
    <text evidence="7">Belongs to the chitin synthase family.</text>
</comment>
<comment type="catalytic activity">
    <reaction evidence="7">
        <text>[(1-&gt;4)-N-acetyl-beta-D-glucosaminyl](n) + UDP-N-acetyl-alpha-D-glucosamine = [(1-&gt;4)-N-acetyl-beta-D-glucosaminyl](n+1) + UDP + H(+)</text>
        <dbReference type="Rhea" id="RHEA:16637"/>
        <dbReference type="Rhea" id="RHEA-COMP:9593"/>
        <dbReference type="Rhea" id="RHEA-COMP:9595"/>
        <dbReference type="ChEBI" id="CHEBI:15378"/>
        <dbReference type="ChEBI" id="CHEBI:17029"/>
        <dbReference type="ChEBI" id="CHEBI:57705"/>
        <dbReference type="ChEBI" id="CHEBI:58223"/>
        <dbReference type="EC" id="2.4.1.16"/>
    </reaction>
</comment>
<dbReference type="Proteomes" id="UP001212841">
    <property type="component" value="Unassembled WGS sequence"/>
</dbReference>
<comment type="function">
    <text evidence="7">Polymerizes chitin, a structural polymer of the cell wall and septum, by transferring the sugar moiety of UDP-GlcNAc to the non-reducing end of the growing chitin polymer.</text>
</comment>
<keyword evidence="7" id="KW-0808">Transferase</keyword>
<feature type="transmembrane region" description="Helical" evidence="7">
    <location>
        <begin position="697"/>
        <end position="716"/>
    </location>
</feature>